<dbReference type="Proteomes" id="UP000784294">
    <property type="component" value="Unassembled WGS sequence"/>
</dbReference>
<sequence length="158" mass="16991">MGDFRAIGDLLASYTPGSFRRTSRRFATAYAYLVDSGLQLAQSSPQSGVGSSDAHVNRDLLVGLTDLSVASRRLLDEARRVCAHPDDTPTRGHYQNSARLLAGDVDELPSKASFAISDLILCKPNQCRATGGHTGSFFLSPFGLGFTPIYIQASCFLC</sequence>
<evidence type="ECO:0000313" key="2">
    <source>
        <dbReference type="Proteomes" id="UP000784294"/>
    </source>
</evidence>
<comment type="caution">
    <text evidence="1">The sequence shown here is derived from an EMBL/GenBank/DDBJ whole genome shotgun (WGS) entry which is preliminary data.</text>
</comment>
<dbReference type="EMBL" id="CAAALY010041198">
    <property type="protein sequence ID" value="VEL19348.1"/>
    <property type="molecule type" value="Genomic_DNA"/>
</dbReference>
<dbReference type="Gene3D" id="1.20.1420.10">
    <property type="entry name" value="Talin, central domain"/>
    <property type="match status" value="1"/>
</dbReference>
<protein>
    <submittedName>
        <fullName evidence="1">Uncharacterized protein</fullName>
    </submittedName>
</protein>
<gene>
    <name evidence="1" type="ORF">PXEA_LOCUS12788</name>
</gene>
<keyword evidence="2" id="KW-1185">Reference proteome</keyword>
<evidence type="ECO:0000313" key="1">
    <source>
        <dbReference type="EMBL" id="VEL19348.1"/>
    </source>
</evidence>
<proteinExistence type="predicted"/>
<organism evidence="1 2">
    <name type="scientific">Protopolystoma xenopodis</name>
    <dbReference type="NCBI Taxonomy" id="117903"/>
    <lineage>
        <taxon>Eukaryota</taxon>
        <taxon>Metazoa</taxon>
        <taxon>Spiralia</taxon>
        <taxon>Lophotrochozoa</taxon>
        <taxon>Platyhelminthes</taxon>
        <taxon>Monogenea</taxon>
        <taxon>Polyopisthocotylea</taxon>
        <taxon>Polystomatidea</taxon>
        <taxon>Polystomatidae</taxon>
        <taxon>Protopolystoma</taxon>
    </lineage>
</organism>
<dbReference type="AlphaFoldDB" id="A0A448WSS8"/>
<accession>A0A448WSS8</accession>
<name>A0A448WSS8_9PLAT</name>
<reference evidence="1" key="1">
    <citation type="submission" date="2018-11" db="EMBL/GenBank/DDBJ databases">
        <authorList>
            <consortium name="Pathogen Informatics"/>
        </authorList>
    </citation>
    <scope>NUCLEOTIDE SEQUENCE</scope>
</reference>